<name>A0A8H2PUM1_ACIRA</name>
<dbReference type="Proteomes" id="UP000314285">
    <property type="component" value="Unassembled WGS sequence"/>
</dbReference>
<dbReference type="EMBL" id="VFBM01000007">
    <property type="protein sequence ID" value="TNX91403.1"/>
    <property type="molecule type" value="Genomic_DNA"/>
</dbReference>
<protein>
    <submittedName>
        <fullName evidence="2">Trehalose-6-phosphate synthase</fullName>
    </submittedName>
</protein>
<evidence type="ECO:0000313" key="2">
    <source>
        <dbReference type="EMBL" id="TNX91403.1"/>
    </source>
</evidence>
<comment type="similarity">
    <text evidence="1">Belongs to the glycosyltransferase 20 family.</text>
</comment>
<dbReference type="CDD" id="cd03788">
    <property type="entry name" value="GT20_TPS"/>
    <property type="match status" value="1"/>
</dbReference>
<reference evidence="2 3" key="1">
    <citation type="submission" date="2019-06" db="EMBL/GenBank/DDBJ databases">
        <title>Genome of Acinetobacter radioresistens APH1, a phenol degrading strain.</title>
        <authorList>
            <person name="Liu Y."/>
        </authorList>
    </citation>
    <scope>NUCLEOTIDE SEQUENCE [LARGE SCALE GENOMIC DNA]</scope>
    <source>
        <strain evidence="2 3">APH1</strain>
    </source>
</reference>
<dbReference type="PANTHER" id="PTHR10788">
    <property type="entry name" value="TREHALOSE-6-PHOSPHATE SYNTHASE"/>
    <property type="match status" value="1"/>
</dbReference>
<proteinExistence type="inferred from homology"/>
<dbReference type="RefSeq" id="WP_005027543.1">
    <property type="nucleotide sequence ID" value="NZ_CP027365.1"/>
</dbReference>
<dbReference type="PANTHER" id="PTHR10788:SF106">
    <property type="entry name" value="BCDNA.GH08860"/>
    <property type="match status" value="1"/>
</dbReference>
<dbReference type="GO" id="GO:0003825">
    <property type="term" value="F:alpha,alpha-trehalose-phosphate synthase (UDP-forming) activity"/>
    <property type="evidence" value="ECO:0007669"/>
    <property type="project" value="TreeGrafter"/>
</dbReference>
<comment type="caution">
    <text evidence="2">The sequence shown here is derived from an EMBL/GenBank/DDBJ whole genome shotgun (WGS) entry which is preliminary data.</text>
</comment>
<dbReference type="Pfam" id="PF00982">
    <property type="entry name" value="Glyco_transf_20"/>
    <property type="match status" value="1"/>
</dbReference>
<gene>
    <name evidence="2" type="ORF">FHY67_10500</name>
</gene>
<evidence type="ECO:0000256" key="1">
    <source>
        <dbReference type="ARBA" id="ARBA00008799"/>
    </source>
</evidence>
<dbReference type="Gene3D" id="3.40.50.2000">
    <property type="entry name" value="Glycogen Phosphorylase B"/>
    <property type="match status" value="2"/>
</dbReference>
<sequence>MSKLIVLSNRVSLPNPDKPAAGGLAVALQDALDETGGIWLGWNGEQINNDQQTEFGRINNKNVEYLTCPLTHQQYEQYYCGFANNTLWPAMHERADLIECNAEEYETYQQVNRLFAEKLKDIAQPDDVIWVHDYHFFSVARYCRELGMQNKIGFFLHIPFARLAIWRQIPMANRLIQDLCQYDVVGLQTEHDQNLCMQACTTLLQAQKIQQYLLSYQKRITTIKCYPIGVNPDHIQKVARQYADDSQSVFDFDALGKQQTIIGVDRIDYSKGLLERFNAYSDFLATYPEYHRQVTDLQIACPCRLDIVAYQELFKRLKEKVKTINAQFAQDDWLPIECSHDVVAHEALMGIYRKSSICWISSIRDGMNLVAKEYIAAQDPANPGVLILSKYTGAAEQMPEAIIVDPEDPKAMVQALKLALDMPQEERIRRYQKLIAGLKAFDINDWRNAFLVDLRQNNELQNFKRPGRDTANPVYQLL</sequence>
<dbReference type="GO" id="GO:0005992">
    <property type="term" value="P:trehalose biosynthetic process"/>
    <property type="evidence" value="ECO:0007669"/>
    <property type="project" value="InterPro"/>
</dbReference>
<organism evidence="2 3">
    <name type="scientific">Acinetobacter radioresistens</name>
    <dbReference type="NCBI Taxonomy" id="40216"/>
    <lineage>
        <taxon>Bacteria</taxon>
        <taxon>Pseudomonadati</taxon>
        <taxon>Pseudomonadota</taxon>
        <taxon>Gammaproteobacteria</taxon>
        <taxon>Moraxellales</taxon>
        <taxon>Moraxellaceae</taxon>
        <taxon>Acinetobacter</taxon>
    </lineage>
</organism>
<evidence type="ECO:0000313" key="3">
    <source>
        <dbReference type="Proteomes" id="UP000314285"/>
    </source>
</evidence>
<dbReference type="SUPFAM" id="SSF53756">
    <property type="entry name" value="UDP-Glycosyltransferase/glycogen phosphorylase"/>
    <property type="match status" value="1"/>
</dbReference>
<dbReference type="InterPro" id="IPR001830">
    <property type="entry name" value="Glyco_trans_20"/>
</dbReference>
<dbReference type="AlphaFoldDB" id="A0A8H2PUM1"/>
<accession>A0A8H2PUM1</accession>